<dbReference type="InterPro" id="IPR036736">
    <property type="entry name" value="ACP-like_sf"/>
</dbReference>
<feature type="compositionally biased region" description="Polar residues" evidence="6">
    <location>
        <begin position="2377"/>
        <end position="2386"/>
    </location>
</feature>
<keyword evidence="1" id="KW-0596">Phosphopantetheine</keyword>
<dbReference type="SUPFAM" id="SSF47336">
    <property type="entry name" value="ACP-like"/>
    <property type="match status" value="5"/>
</dbReference>
<feature type="domain" description="Carrier" evidence="7">
    <location>
        <begin position="803"/>
        <end position="879"/>
    </location>
</feature>
<dbReference type="GO" id="GO:0031177">
    <property type="term" value="F:phosphopantetheine binding"/>
    <property type="evidence" value="ECO:0007669"/>
    <property type="project" value="InterPro"/>
</dbReference>
<feature type="domain" description="Carrier" evidence="7">
    <location>
        <begin position="3392"/>
        <end position="3468"/>
    </location>
</feature>
<proteinExistence type="inferred from homology"/>
<dbReference type="FunFam" id="1.10.1200.10:FF:000026">
    <property type="entry name" value="Nonribosomal peptide synthase Pes1"/>
    <property type="match status" value="1"/>
</dbReference>
<dbReference type="PROSITE" id="PS50075">
    <property type="entry name" value="CARRIER"/>
    <property type="match status" value="5"/>
</dbReference>
<evidence type="ECO:0000313" key="9">
    <source>
        <dbReference type="Proteomes" id="UP000006702"/>
    </source>
</evidence>
<protein>
    <submittedName>
        <fullName evidence="8">Nonribosomal peptide synthase Pes1</fullName>
    </submittedName>
</protein>
<accession>A1D343</accession>
<feature type="domain" description="Carrier" evidence="7">
    <location>
        <begin position="4487"/>
        <end position="4563"/>
    </location>
</feature>
<sequence length="6269" mass="697884">MAQSTVPCYLPNFGATCDGPKRPISLKLRTDALQSSGLQSAWREGQLSQLLQASWALLLHRYTGSEDICFGYYQIGNESQDLLQSLEAVDPALCKVSVKEGISLKTFFDQVKTHNSPDSPLEVDRSSLTASENALLYNTILMIRICHGSKGTSPAIPLPSSLPIALPQEVSTERLVLYLPVQPSETYLQCRVRLHVKVLQDEVNIFFEWWNNDMPTAQMKSIAGAFEHILADLLAANDTAVDDLDIFPENDWSRVCNFNSVLPEKHERCIHEVIYERTLLQPENEAVCSWDGSLTYKELDLLSSKVAYNLQERGVGPEVCVALCFEKSKWNTVAILAVLKAGGAFVPMDPSHPTARLQSLVQGVQARIMLCSRSQADKLQTVAETLIPLDEETVHGLPDLPTSTFSSTTVKSSNAAYVIFTSGSTGQPKGTLLEHRAYVSGALAHGPVFGLNSSTRVLQFASHTFDASLVDILSSLIFGSCMCIPSEEARLNDIAGVINEMKVNHASLTPSFIGFLDPAAVPGLETLVLAGEAMSPHHLATWSHIKLVNGYGPTESSVAAALNANMSPSSDCRDIGLPVGVRCWVVNPANHDQLVPVGCPGELVLEGPTLARCYINNPQKTNESFIFNPCWMKRDPKGGSDRRFYKTGDLVRYNSESGSLTYVGRKDAQVKFHGQRVELGEIENQLSADTDIKHCIVLLPKSGFAQGKLVTVLSLSAGLGEALVTDAVPLKLIEHREKLQYVKDIRERLSTRLPTYMVPGVWLCVETLPMLVSGKLDRKSIATWVSSMPEDPEVHANEAANTRAANSTEDQLASIWSRVLNVPKDRISVDESFLSLGGDSIAAITCVGHCKKQGIGLTVQEILRSKSIRELATRVKGVAQPVAYHEMIEEPFGLSPIQKLHFMVRKEGQGYFNQSVLTRIDRQIDDQDMRRAVEAVVMRHSMLRSRLVEPGTGSSLQQRITEDVAGSYRWRTHYMTAQNEIENAIAESQLCINAFVGPVFAVDFCYVDEESHNLLSLVAHHLVVDIVSWRIILEDLEDFLLNPQAFVLQNSSLPFQTWCRLQDEQCESLASENGVQLVDLPAPDLAYWGMEHRQMTYGDVICETFELDSDSTHSILLECHQSLRTEPVDLFLAALLHTFGQTFPERTLPVIYNEGHGREVWESSLDISRTVGWFTTLYPIFVHEIFSDDPARTVARVKDLRRQVSDNGRQMFASRMFTGKGQETCRHHCPLEMTFNYVGQHRDLQKQDGLFQLMGHMAGETGQGGGAADFGEETPRFALLEISALVVQGQLRFTFSFNRFMQHQDSIRAWISRCRQLLASLREKLQSLAPQPTLSDFPMLSLTYEELDKMVSAKLPSAGITSLDLVEDVYPCSRMQQGILLSQSRDSSVYAVHDTFEVKGVRIKPSVDRLIVAWQKVVSHHAMLRTVFLENLTSQDLFCQVVLKEYNPAPTLLSCSEEHDVLPTFDNQRPVNYRDHRPAHRFSICETATGKLFCRLEISHAAMDGTSISLIIRDLQLAYSGQLQDDRKPMFKDYMRYLQSCSHSAGLNYWCSYLSDVKPCHFPVLNDGRPSNKRLQAIRLDFSSLKELQALCESSGLTLSTAFSTAWGLTLRSFCGSNDVCFSYMASLRDVSVDEIGSVVGPVINLLACRMKVTENVCLEDVLHQVQNDYMESLPYRHTSLIDIQHALKLSDTILFNSGISYRKLPPKTLSKRDEMRLVEVGKIHDPAEFPVYVNIEATDDVAYIDLNYWTTSLSESQAQNVASTFLQSLENIIHHRDENICRLYQLSAQNKQQIAVWNNTLPKSVDKCIHEIVEDKVKQCPEAIAIAAWDGNLTYAKLNELSSLLAFYLTKLGVGPGLLVPIVLDKSSWQIIAILAVLRAGGICLPVDAAQSYDFIEKLLIDKDVQVALASSNKVQLLERTIPYVVPVGRSLFDYLPRSDDVPHVSHKATDQAYVVFTGGSVKEPKGVMLQHLTVMTRAESFASALELNKATKVYQSATYTSDMFLNVLFGTMMRGGCVCIPANDEFNNLPRSINASRANTVIMTPSLASLLQPSEVPEVQLLALYGENLTNQVRTIWSERVRMHSLYGAAECSSSCIHASDCQTSGETRNLGLAAGCITWLVDPSDHDLLVPIGSVGEVVVEGPVIASGYLLDNGHVQGGFIEDPVWRTNFERDEPSNDLEKRDESSTLTRRMFKTGDLARYNSDGTLVYMGRKERQTQRLQADVWDIQQWIDAFPLPGHPCVVEPIRCSDDDESMGHLAVFVQFASTHLGKTDGQRSVIGQPSSQFSDFVTEMHTHLLSVLPATQVPRLYIPVHRMPLTSTGLLDRRLLRNEAQDLPAQTRLEFDLKSFHEFWRVELAHPKSSPSQSFPSSTSATHRSSGTSTYEWDGHIEWRDISKLESASLETALLAAWALTISGYTRSNDVIFGELLLNQESSGLDSTSDEAAPAVIPRRSQIDEDMSIAELMRKTQDRLAAASPFQRAGLQRIRNVSADTSRACSFNNLFCFAQSNCEVQIPALAYPLVIFCSVAKSELQLSARYDEQVLSAPQLERILTQFARYVEYLKADLRSQETIGDMALRKNQTSYLSSPDTAYWRKYLVDIESCAFPYLNPDNERSGFSTAKLMIENLANLRNFCQKIEVTEDIVLQLVWGLVLRCYTGSEEVCYGYYPATPQPVGSKYLKILPSRLLLKDDSDLGSIAQQRKNELDGAMEHPISQIELQHELGLDWYSLFNTVFKFDRCMELPSDNNGISNLLNDTEKGVCTIAVNPRFSSVSAEILFEYRTDALSKANITSVVDCFQHILEEIIDNDPVGHKIGDINFFSERACQQVREWNAALPERPDRCAHEIIEQQVLSHPTSPAICSWDGEFTYEQLDHLSTKLAKHLVCLGVRPEVFVGLCFEKSAWAVIAQVAVLKAGGAFASLDPTHPEARLRGLVDDIGAHIVLCSAKHLDKARQISRAAYIVSEETLNELPNASSTASMTRPSIHNAAYAIFTSGTTGKPKVTVLEHIALSVSSPAFARSLGMDTTTRALQFSSYTFDVSIMEIIIVLMTGGCVCVPSEEERMNDLSGAIRRLNANFISCPPSITNTIQPKSVPSVKTVVTGGEKMTASHIDRWSDRCVINAYGPSESTVMATMSVKVDEAGVRVNNDCNSIGAATCGRTWVVDPNNYERLLPIGAVGELVLEGCNVARGYLNNDQKTKESFISEPAWTKIPGFQGLFKRKERMYRTGDLVRYNPDGTICFISRKDTQIKFNGQRIELEEIEQQCISCLAGGTQVAVEVVEPESKTVARSIAAFFTVDNQSGSDRPDWESQLLVPMSEATREKVQKLREALTKALPPSLIPRLFFPVCRLPFSNSGKLDRKKLRATVETLPKDQLKPYVTLTAGSRQASDEGVEGTLRSLWEEALGLASGSVSAEDSFFSLGGDSFSAMKLVGAANSRGISLTFADIYEDPVFMNMAKRCGMLQEKTSTQTVTPFSLLPASVDRERLLEEVAEQCDVPRASIVDLYPCSPVQEGLLTLSVKQNGAYIAQPIFRLSEGIDLDMFKAAWQQIVDELDILRTRIVHTESLNFLQAVVDKEEISWASATTLNELTAESPELPQHNGGRLTGYAIAESQTGRYFCWTIHHALYDGWSIPLVLRRVEEVYTNSTASARTVPYSLFINYLLERNMADSDEYWKSQLANLSCSPFPQSKNSLPDSVRVGNRHHSSMKISRAASGVDLTIPELIRAAWAIVVSAHTGSSDVCFGETLMGRNIDLACVTDIAGPVLTTVPTRIQVDNELPITQYLENVHHLTTTMLPHQHSGLQRIRKLNSDTASACEFQNLLVIQTGEGQLNKGLWVAEPNQTSGDFFTHPLVVECKVDTSEVSITMHHDEIVLNSWQTEKLIGQFSFVLEQLLSINKGETRKLSQLDIFSPLDRKEVALWNKRHPEAVEKCAHDIISERCSTHPDAPAVCAWDGEVSYREMYTLASTFASYLASRGVGPEILVPICLDKSLWAIITILGILIAGGAYVPLDPAHPTSRHEEILAEVDARILICSPQYQSRYSGIVKTIIPVSKETIRAYGALNGQAKGPSRVTPSNMAYAIFTSGSTGRAKGIIIDHRALASSAMAFGPIVYLNETSRAFQFASLTFDAAVMEILATLMHGGCICIPSEDERLNDVAGAIRRMNVTWTFLTPSIASIIEPSTVPSLEVLACGGEKLSREVVTKWAHRVKLINGYGPTETTIFAVLNNVSPTTDPACIGYGIPCTLTWVVDPENHDRLTPLGAIGELALEGPALAREYLKNPKKTAEAFVDEPAWMKHFQSTLPSPRRIYKTGDLVRYNPDGSVEYISRKDHQVKLHGQRMELGEIEHRLHEDDRVRHAVVILPKEGLLKGRLVTILSLNSLKSGSSIISDNACELISRADLARVAYSELITIQKNLETQLPIYMVPQTWAVIKKLPMLVSGKLDRKKITHWIEHIDEPTYDRIMQDYDNIKRGHVEDSVKEDKNTSVKILQDIYAQVLNLPSNKVDPNRSFVSLGGDSITGMAVISRARKQGLNLTLHKILQSKSIVELTQAAEVKTSSIQVEEKANEYFSLSPIQNLYFKSARTFKETGRFNQSMTVRVTRKVEPNIVKDALKAIVDQHSMLRARFSRSAVGKWQQRIINDIESSVHVGIHSVMSSHEMLGKIANTQSSLDIENGPIIAADLFNVNGEQVLFLVANHLCVDMVSWRIILQDMQEFIETGSLSSEKPFSFQSWSELQLENSRSEADKAKLPFAIEPPNLSYWGMQSVPNHYGQIRMESFVVGEDITSFILGGCHEMLRTETIDILLAAVAQSFYRVFTDRRMPTIYNEGHGRESWDSNLDLSRTVGWFTTLCPLQVDECSDSDFVDTAKRVKDLRRKIKDNGRSYFARSLLQANNTEPSDFPVPLEIVFNYLGRLQQLERDDSLFKHYGEAFDEEKFRLVGDMGSDTPRFALLEISALVVNDKLQVSFTYNRQMQRENQIFEWISECRRVLERDVLRFKDTVPEPTLSDFPLLPITYDELKKLTSTTLPRAGVKTWSQVEDIYPCSSVQEGILLSQLREPSAYMFHVIFEVRSPGGSGKVDPNMLRSAWSAVINRHPILRTRFIDSNYANGTFDQLVLRKVEEGAIILHCNDSDALVKLDTIKLSDINAGRNSQLLHQLTVCSTDSGRVLIKLEMNHAIIDGGSVDLLLRDLAMAYKHQLPEGSGPHFSDYIKFIRGKSQGQALSHWRQYLSDARPCHLTFSEGTSGSRQLGSVMVPFSRYSELQQFCEKNSVTLANLTLAAWATVLQSFTGSDDVCFGYPSAGRDAPVPGIQDAVGIFLNMLCCRVRFSPGKTLLEVSKTVQDDYIKNLPYQDCSLASIQHELGQKELFNTTISIQNHHAVSEESGNDLLSFNVQKAHDPTEYPVTVNVETAKGHEGILLRYWTDAVPGDKANNLANAIANIFSCFIDKPSQLVSELDLRGGQSMKGGQFIDSKSLQELIDRRVTEIISQMLKEGTLAIPAAESGKGQFKGTTRAQPVQVTVKARGMHRERDLSDSTATLTEDHSRLMELEKRLWKLWCSALGLPSDTIQHQASFFKLGGDSITAMKMVSAAREDGLTLTVADVFNNPVFEDMLAVISASNSSSASEPESQTDSDNEKPAEPPKAVEQERNPPPPEISLLKTVPLNDSALQDGICPKIGVFKGGIADVLPVTDFQAMSITATLFKSRWMLNYFFFDGRGSLDLKRLRESLLRVVDAFDILRTVFVCFNGQFFQVVLRKIRPNIFVHETEKNLDEYTEYLQQQDREQEARQGEQYVQFYIVKKKGSNHHRILIRMSHAQFDGLCLPTIMSAIKLGYEGSTLPPAPSFANYMRMLSGAITPDHYQHWTNLLKGSKMTQVIRRTEENTYRYIGAFTEQRKTLEIQPSVLENVTIATVMQAAWAVTLAKLSAQSDVVFGLTISGRNTSIPGIENTVGPCLNVIPIRVTFKEGWTGVDLFRYLQDQQIANMPFEALGFREIIRRCTDWPSSTYFATSVFHQNVEYEGQMQLDNTTYRMGGAGVVDNFTDMTLFSKSSSDGKLGVSLGYSEKGPIGPKFAAKVLSMVCDTVQSLLANSRVGLPSPSMLRSLPRQSVHDVPGMSDEMFLSTHLKNRSISDILVHSDVLTQAWQQVLPRNNADESQSSFQLDSSFFELGGDVFDMAQVVWLLEQEGLQVHIEDLLEHPTFLGQMAVLTLHNSRKSDSMEEIVPVEEIPLPAARTGTSSSLGKALTLAKKVTRWSALSARG</sequence>
<keyword evidence="3" id="KW-0436">Ligase</keyword>
<dbReference type="FunFam" id="3.30.559.10:FF:000017">
    <property type="entry name" value="Nonribosomal peptide synthase Pes1"/>
    <property type="match status" value="2"/>
</dbReference>
<dbReference type="FunFam" id="3.40.50.12780:FF:000014">
    <property type="entry name" value="Nonribosomal peptide synthetase 1"/>
    <property type="match status" value="3"/>
</dbReference>
<dbReference type="InterPro" id="IPR020806">
    <property type="entry name" value="PKS_PP-bd"/>
</dbReference>
<evidence type="ECO:0000256" key="6">
    <source>
        <dbReference type="SAM" id="MobiDB-lite"/>
    </source>
</evidence>
<dbReference type="Gene3D" id="3.30.300.30">
    <property type="match status" value="4"/>
</dbReference>
<dbReference type="NCBIfam" id="TIGR01733">
    <property type="entry name" value="AA-adenyl-dom"/>
    <property type="match status" value="3"/>
</dbReference>
<evidence type="ECO:0000259" key="7">
    <source>
        <dbReference type="PROSITE" id="PS50075"/>
    </source>
</evidence>
<dbReference type="InterPro" id="IPR042099">
    <property type="entry name" value="ANL_N_sf"/>
</dbReference>
<dbReference type="Pfam" id="PF00501">
    <property type="entry name" value="AMP-binding"/>
    <property type="match status" value="4"/>
</dbReference>
<dbReference type="FunFam" id="3.30.559.30:FF:000010">
    <property type="entry name" value="Nonribosomal peptide synthase Pes1"/>
    <property type="match status" value="1"/>
</dbReference>
<dbReference type="Gene3D" id="3.30.559.10">
    <property type="entry name" value="Chloramphenicol acetyltransferase-like domain"/>
    <property type="match status" value="6"/>
</dbReference>
<gene>
    <name evidence="8" type="ORF">NFIA_015290</name>
</gene>
<dbReference type="GO" id="GO:0019748">
    <property type="term" value="P:secondary metabolic process"/>
    <property type="evidence" value="ECO:0007669"/>
    <property type="project" value="UniProtKB-ARBA"/>
</dbReference>
<feature type="domain" description="Carrier" evidence="7">
    <location>
        <begin position="5552"/>
        <end position="5628"/>
    </location>
</feature>
<dbReference type="FunFam" id="3.40.50.980:FF:000001">
    <property type="entry name" value="Non-ribosomal peptide synthetase"/>
    <property type="match status" value="1"/>
</dbReference>
<evidence type="ECO:0000256" key="3">
    <source>
        <dbReference type="ARBA" id="ARBA00022598"/>
    </source>
</evidence>
<dbReference type="InterPro" id="IPR020845">
    <property type="entry name" value="AMP-binding_CS"/>
</dbReference>
<dbReference type="InterPro" id="IPR006162">
    <property type="entry name" value="Ppantetheine_attach_site"/>
</dbReference>
<dbReference type="NCBIfam" id="NF003417">
    <property type="entry name" value="PRK04813.1"/>
    <property type="match status" value="4"/>
</dbReference>
<dbReference type="STRING" id="331117.A1D343"/>
<dbReference type="FunFam" id="3.30.559.30:FF:000005">
    <property type="entry name" value="Nonribosomal peptide synthase Pes1"/>
    <property type="match status" value="1"/>
</dbReference>
<dbReference type="InterPro" id="IPR009081">
    <property type="entry name" value="PP-bd_ACP"/>
</dbReference>
<dbReference type="GO" id="GO:0016874">
    <property type="term" value="F:ligase activity"/>
    <property type="evidence" value="ECO:0007669"/>
    <property type="project" value="UniProtKB-KW"/>
</dbReference>
<dbReference type="Proteomes" id="UP000006702">
    <property type="component" value="Unassembled WGS sequence"/>
</dbReference>
<dbReference type="Gene3D" id="3.30.559.30">
    <property type="entry name" value="Nonribosomal peptide synthetase, condensation domain"/>
    <property type="match status" value="9"/>
</dbReference>
<dbReference type="SUPFAM" id="SSF52777">
    <property type="entry name" value="CoA-dependent acyltransferases"/>
    <property type="match status" value="15"/>
</dbReference>
<dbReference type="HOGENOM" id="CLU_000022_60_0_1"/>
<dbReference type="FunFam" id="1.10.1200.10:FF:000024">
    <property type="entry name" value="Nonribosomal peptide synthase Pes1"/>
    <property type="match status" value="1"/>
</dbReference>
<dbReference type="RefSeq" id="XP_001264733.1">
    <property type="nucleotide sequence ID" value="XM_001264732.1"/>
</dbReference>
<dbReference type="PANTHER" id="PTHR45398:SF1">
    <property type="entry name" value="ENZYME, PUTATIVE (JCVI)-RELATED"/>
    <property type="match status" value="1"/>
</dbReference>
<dbReference type="CDD" id="cd19542">
    <property type="entry name" value="CT_NRPS-like"/>
    <property type="match status" value="3"/>
</dbReference>
<feature type="region of interest" description="Disordered" evidence="6">
    <location>
        <begin position="2363"/>
        <end position="2386"/>
    </location>
</feature>
<feature type="compositionally biased region" description="Low complexity" evidence="6">
    <location>
        <begin position="2363"/>
        <end position="2376"/>
    </location>
</feature>
<dbReference type="VEuPathDB" id="FungiDB:NFIA_015290"/>
<dbReference type="PROSITE" id="PS00012">
    <property type="entry name" value="PHOSPHOPANTETHEINE"/>
    <property type="match status" value="2"/>
</dbReference>
<dbReference type="FunFam" id="3.30.559.10:FF:000031">
    <property type="entry name" value="Nonribosomal peptide synthase Pes1"/>
    <property type="match status" value="1"/>
</dbReference>
<keyword evidence="9" id="KW-1185">Reference proteome</keyword>
<evidence type="ECO:0000256" key="2">
    <source>
        <dbReference type="ARBA" id="ARBA00022553"/>
    </source>
</evidence>
<dbReference type="CDD" id="cd05918">
    <property type="entry name" value="A_NRPS_SidN3_like"/>
    <property type="match status" value="4"/>
</dbReference>
<name>A1D343_NEOFI</name>
<dbReference type="OrthoDB" id="416786at2759"/>
<comment type="similarity">
    <text evidence="5">Belongs to the NRP synthetase family.</text>
</comment>
<dbReference type="FunFam" id="3.30.300.30:FF:000015">
    <property type="entry name" value="Nonribosomal peptide synthase SidD"/>
    <property type="match status" value="3"/>
</dbReference>
<keyword evidence="2" id="KW-0597">Phosphoprotein</keyword>
<dbReference type="EMBL" id="DS027688">
    <property type="protein sequence ID" value="EAW22836.1"/>
    <property type="molecule type" value="Genomic_DNA"/>
</dbReference>
<dbReference type="PANTHER" id="PTHR45398">
    <property type="match status" value="1"/>
</dbReference>
<dbReference type="KEGG" id="nfi:NFIA_015290"/>
<reference evidence="9" key="1">
    <citation type="journal article" date="2008" name="PLoS Genet.">
        <title>Genomic islands in the pathogenic filamentous fungus Aspergillus fumigatus.</title>
        <authorList>
            <person name="Fedorova N.D."/>
            <person name="Khaldi N."/>
            <person name="Joardar V.S."/>
            <person name="Maiti R."/>
            <person name="Amedeo P."/>
            <person name="Anderson M.J."/>
            <person name="Crabtree J."/>
            <person name="Silva J.C."/>
            <person name="Badger J.H."/>
            <person name="Albarraq A."/>
            <person name="Angiuoli S."/>
            <person name="Bussey H."/>
            <person name="Bowyer P."/>
            <person name="Cotty P.J."/>
            <person name="Dyer P.S."/>
            <person name="Egan A."/>
            <person name="Galens K."/>
            <person name="Fraser-Liggett C.M."/>
            <person name="Haas B.J."/>
            <person name="Inman J.M."/>
            <person name="Kent R."/>
            <person name="Lemieux S."/>
            <person name="Malavazi I."/>
            <person name="Orvis J."/>
            <person name="Roemer T."/>
            <person name="Ronning C.M."/>
            <person name="Sundaram J.P."/>
            <person name="Sutton G."/>
            <person name="Turner G."/>
            <person name="Venter J.C."/>
            <person name="White O.R."/>
            <person name="Whitty B.R."/>
            <person name="Youngman P."/>
            <person name="Wolfe K.H."/>
            <person name="Goldman G.H."/>
            <person name="Wortman J.R."/>
            <person name="Jiang B."/>
            <person name="Denning D.W."/>
            <person name="Nierman W.C."/>
        </authorList>
    </citation>
    <scope>NUCLEOTIDE SEQUENCE [LARGE SCALE GENOMIC DNA]</scope>
    <source>
        <strain evidence="9">ATCC 1020 / DSM 3700 / CBS 544.65 / FGSC A1164 / JCM 1740 / NRRL 181 / WB 181</strain>
    </source>
</reference>
<dbReference type="Pfam" id="PF00550">
    <property type="entry name" value="PP-binding"/>
    <property type="match status" value="5"/>
</dbReference>
<dbReference type="Pfam" id="PF00668">
    <property type="entry name" value="Condensation"/>
    <property type="match status" value="7"/>
</dbReference>
<dbReference type="FunFam" id="3.30.559.30:FF:000002">
    <property type="entry name" value="Nonribosomal peptide synthase Pes1"/>
    <property type="match status" value="2"/>
</dbReference>
<feature type="region of interest" description="Disordered" evidence="6">
    <location>
        <begin position="5628"/>
        <end position="5664"/>
    </location>
</feature>
<dbReference type="InterPro" id="IPR010071">
    <property type="entry name" value="AA_adenyl_dom"/>
</dbReference>
<dbReference type="InterPro" id="IPR045851">
    <property type="entry name" value="AMP-bd_C_sf"/>
</dbReference>
<evidence type="ECO:0000256" key="5">
    <source>
        <dbReference type="ARBA" id="ARBA00029454"/>
    </source>
</evidence>
<dbReference type="FunFam" id="3.30.559.30:FF:000009">
    <property type="entry name" value="Nonribosomal peptide synthase Pes1"/>
    <property type="match status" value="1"/>
</dbReference>
<evidence type="ECO:0000256" key="1">
    <source>
        <dbReference type="ARBA" id="ARBA00022450"/>
    </source>
</evidence>
<dbReference type="CDD" id="cd19545">
    <property type="entry name" value="FUM14_C_NRPS-like"/>
    <property type="match status" value="1"/>
</dbReference>
<feature type="compositionally biased region" description="Basic and acidic residues" evidence="6">
    <location>
        <begin position="5642"/>
        <end position="5657"/>
    </location>
</feature>
<dbReference type="GeneID" id="4591286"/>
<feature type="domain" description="Carrier" evidence="7">
    <location>
        <begin position="6139"/>
        <end position="6220"/>
    </location>
</feature>
<dbReference type="FunFam" id="3.30.559.10:FF:000037">
    <property type="entry name" value="Nonribosomal peptide synthase Pes1"/>
    <property type="match status" value="1"/>
</dbReference>
<dbReference type="Gene3D" id="3.40.50.12780">
    <property type="entry name" value="N-terminal domain of ligase-like"/>
    <property type="match status" value="4"/>
</dbReference>
<dbReference type="PROSITE" id="PS00455">
    <property type="entry name" value="AMP_BINDING"/>
    <property type="match status" value="1"/>
</dbReference>
<dbReference type="OMA" id="YPCSRMQ"/>
<dbReference type="InterPro" id="IPR023213">
    <property type="entry name" value="CAT-like_dom_sf"/>
</dbReference>
<dbReference type="FunFam" id="3.30.559.10:FF:000016">
    <property type="entry name" value="Nonribosomal peptide synthase Pes1"/>
    <property type="match status" value="2"/>
</dbReference>
<organism evidence="8 9">
    <name type="scientific">Neosartorya fischeri (strain ATCC 1020 / DSM 3700 / CBS 544.65 / FGSC A1164 / JCM 1740 / NRRL 181 / WB 181)</name>
    <name type="common">Aspergillus fischerianus</name>
    <dbReference type="NCBI Taxonomy" id="331117"/>
    <lineage>
        <taxon>Eukaryota</taxon>
        <taxon>Fungi</taxon>
        <taxon>Dikarya</taxon>
        <taxon>Ascomycota</taxon>
        <taxon>Pezizomycotina</taxon>
        <taxon>Eurotiomycetes</taxon>
        <taxon>Eurotiomycetidae</taxon>
        <taxon>Eurotiales</taxon>
        <taxon>Aspergillaceae</taxon>
        <taxon>Aspergillus</taxon>
        <taxon>Aspergillus subgen. Fumigati</taxon>
    </lineage>
</organism>
<dbReference type="InterPro" id="IPR000873">
    <property type="entry name" value="AMP-dep_synth/lig_dom"/>
</dbReference>
<dbReference type="SUPFAM" id="SSF56801">
    <property type="entry name" value="Acetyl-CoA synthetase-like"/>
    <property type="match status" value="4"/>
</dbReference>
<dbReference type="InterPro" id="IPR001242">
    <property type="entry name" value="Condensation_dom"/>
</dbReference>
<dbReference type="CDD" id="cd19534">
    <property type="entry name" value="E_NRPS"/>
    <property type="match status" value="2"/>
</dbReference>
<keyword evidence="4" id="KW-0677">Repeat</keyword>
<dbReference type="FunFam" id="1.10.1200.10:FF:000005">
    <property type="entry name" value="Nonribosomal peptide synthetase 1"/>
    <property type="match status" value="3"/>
</dbReference>
<dbReference type="Gene3D" id="1.10.1200.10">
    <property type="entry name" value="ACP-like"/>
    <property type="match status" value="5"/>
</dbReference>
<evidence type="ECO:0000313" key="8">
    <source>
        <dbReference type="EMBL" id="EAW22836.1"/>
    </source>
</evidence>
<dbReference type="eggNOG" id="KOG1178">
    <property type="taxonomic scope" value="Eukaryota"/>
</dbReference>
<dbReference type="SMART" id="SM00823">
    <property type="entry name" value="PKS_PP"/>
    <property type="match status" value="4"/>
</dbReference>
<evidence type="ECO:0000256" key="4">
    <source>
        <dbReference type="ARBA" id="ARBA00022737"/>
    </source>
</evidence>
<dbReference type="FunFam" id="3.30.559.30:FF:000003">
    <property type="entry name" value="Nonribosomal peptide synthase SidD"/>
    <property type="match status" value="1"/>
</dbReference>